<dbReference type="PANTHER" id="PTHR31286">
    <property type="entry name" value="GLYCINE-RICH CELL WALL STRUCTURAL PROTEIN 1.8-LIKE"/>
    <property type="match status" value="1"/>
</dbReference>
<protein>
    <recommendedName>
        <fullName evidence="1">DUF4283 domain-containing protein</fullName>
    </recommendedName>
</protein>
<evidence type="ECO:0000313" key="2">
    <source>
        <dbReference type="EMBL" id="MBA0847464.1"/>
    </source>
</evidence>
<accession>A0A7J9KM16</accession>
<evidence type="ECO:0000259" key="1">
    <source>
        <dbReference type="Pfam" id="PF14111"/>
    </source>
</evidence>
<dbReference type="InterPro" id="IPR040256">
    <property type="entry name" value="At4g02000-like"/>
</dbReference>
<proteinExistence type="predicted"/>
<dbReference type="PANTHER" id="PTHR31286:SF99">
    <property type="entry name" value="DUF4283 DOMAIN-CONTAINING PROTEIN"/>
    <property type="match status" value="1"/>
</dbReference>
<keyword evidence="3" id="KW-1185">Reference proteome</keyword>
<dbReference type="InterPro" id="IPR025558">
    <property type="entry name" value="DUF4283"/>
</dbReference>
<feature type="domain" description="DUF4283" evidence="1">
    <location>
        <begin position="35"/>
        <end position="117"/>
    </location>
</feature>
<name>A0A7J9KM16_GOSSC</name>
<comment type="caution">
    <text evidence="2">The sequence shown here is derived from an EMBL/GenBank/DDBJ whole genome shotgun (WGS) entry which is preliminary data.</text>
</comment>
<reference evidence="2 3" key="1">
    <citation type="journal article" date="2019" name="Genome Biol. Evol.">
        <title>Insights into the evolution of the New World diploid cottons (Gossypium, subgenus Houzingenia) based on genome sequencing.</title>
        <authorList>
            <person name="Grover C.E."/>
            <person name="Arick M.A. 2nd"/>
            <person name="Thrash A."/>
            <person name="Conover J.L."/>
            <person name="Sanders W.S."/>
            <person name="Peterson D.G."/>
            <person name="Frelichowski J.E."/>
            <person name="Scheffler J.A."/>
            <person name="Scheffler B.E."/>
            <person name="Wendel J.F."/>
        </authorList>
    </citation>
    <scope>NUCLEOTIDE SEQUENCE [LARGE SCALE GENOMIC DNA]</scope>
    <source>
        <strain evidence="2">1</strain>
        <tissue evidence="2">Leaf</tissue>
    </source>
</reference>
<dbReference type="EMBL" id="JABFAF010000001">
    <property type="protein sequence ID" value="MBA0847464.1"/>
    <property type="molecule type" value="Genomic_DNA"/>
</dbReference>
<sequence>MSDRVLVSGGSLGRAAKKTRMRLNKPPDPNDPIVDEHRRTVIVKLFGRKISYHAMSNKLQVIWKTKQSLHVLDLENDYFFVRFQNENEYLAAILEGLWTIFAHYLIVRPWTRSFSIDQAQPNNLLVWVRLPDLPEGMYTIGLLTFIGWVIGPVTKIDQNTDTRARGQFARLTVFVDFSQPLVSKIMIDGRIQWVEYQSLPLVCFNCGWIQWVEYQSLPLVCFDCGWYGHNREICPYIFDQEMTSKMVGNHLPREMPEILKCVEEERYDPWMLVKRKQKRGTRLVLAKSVKATTASESNIFRFEFLSENLGDDSGDFAQEVNVDDADQTFKTQIEEDMREKNNKMAN</sequence>
<organism evidence="2 3">
    <name type="scientific">Gossypium schwendimanii</name>
    <name type="common">Cotton</name>
    <dbReference type="NCBI Taxonomy" id="34291"/>
    <lineage>
        <taxon>Eukaryota</taxon>
        <taxon>Viridiplantae</taxon>
        <taxon>Streptophyta</taxon>
        <taxon>Embryophyta</taxon>
        <taxon>Tracheophyta</taxon>
        <taxon>Spermatophyta</taxon>
        <taxon>Magnoliopsida</taxon>
        <taxon>eudicotyledons</taxon>
        <taxon>Gunneridae</taxon>
        <taxon>Pentapetalae</taxon>
        <taxon>rosids</taxon>
        <taxon>malvids</taxon>
        <taxon>Malvales</taxon>
        <taxon>Malvaceae</taxon>
        <taxon>Malvoideae</taxon>
        <taxon>Gossypium</taxon>
    </lineage>
</organism>
<dbReference type="Pfam" id="PF14111">
    <property type="entry name" value="DUF4283"/>
    <property type="match status" value="1"/>
</dbReference>
<gene>
    <name evidence="2" type="ORF">Goshw_018408</name>
</gene>
<dbReference type="AlphaFoldDB" id="A0A7J9KM16"/>
<evidence type="ECO:0000313" key="3">
    <source>
        <dbReference type="Proteomes" id="UP000593576"/>
    </source>
</evidence>
<dbReference type="Proteomes" id="UP000593576">
    <property type="component" value="Unassembled WGS sequence"/>
</dbReference>
<dbReference type="OrthoDB" id="1926761at2759"/>